<comment type="catalytic activity">
    <reaction evidence="1 15">
        <text>Hydrolysis of DNA containing ring-opened 7-methylguanine residues, releasing 2,6-diamino-4-hydroxy-5-(N-methyl)formamidopyrimidine.</text>
        <dbReference type="EC" id="3.2.2.23"/>
    </reaction>
</comment>
<dbReference type="AlphaFoldDB" id="A0A1T4KCV1"/>
<dbReference type="HAMAP" id="MF_00103">
    <property type="entry name" value="Fapy_DNA_glycosyl"/>
    <property type="match status" value="1"/>
</dbReference>
<dbReference type="Proteomes" id="UP000190625">
    <property type="component" value="Unassembled WGS sequence"/>
</dbReference>
<evidence type="ECO:0000259" key="17">
    <source>
        <dbReference type="PROSITE" id="PS51068"/>
    </source>
</evidence>
<evidence type="ECO:0000256" key="3">
    <source>
        <dbReference type="ARBA" id="ARBA00011245"/>
    </source>
</evidence>
<evidence type="ECO:0000256" key="15">
    <source>
        <dbReference type="HAMAP-Rule" id="MF_00103"/>
    </source>
</evidence>
<feature type="domain" description="Formamidopyrimidine-DNA glycosylase catalytic" evidence="17">
    <location>
        <begin position="2"/>
        <end position="115"/>
    </location>
</feature>
<evidence type="ECO:0000256" key="10">
    <source>
        <dbReference type="ARBA" id="ARBA00023204"/>
    </source>
</evidence>
<dbReference type="EC" id="4.2.99.18" evidence="15"/>
<evidence type="ECO:0000256" key="2">
    <source>
        <dbReference type="ARBA" id="ARBA00009409"/>
    </source>
</evidence>
<keyword evidence="5 15" id="KW-0227">DNA damage</keyword>
<evidence type="ECO:0000313" key="19">
    <source>
        <dbReference type="Proteomes" id="UP000190625"/>
    </source>
</evidence>
<keyword evidence="19" id="KW-1185">Reference proteome</keyword>
<dbReference type="InterPro" id="IPR000214">
    <property type="entry name" value="Znf_DNA_glyclase/AP_lyase"/>
</dbReference>
<keyword evidence="7 15" id="KW-0378">Hydrolase</keyword>
<dbReference type="SMART" id="SM00898">
    <property type="entry name" value="Fapy_DNA_glyco"/>
    <property type="match status" value="1"/>
</dbReference>
<dbReference type="PANTHER" id="PTHR22993">
    <property type="entry name" value="FORMAMIDOPYRIMIDINE-DNA GLYCOSYLASE"/>
    <property type="match status" value="1"/>
</dbReference>
<dbReference type="SUPFAM" id="SSF57716">
    <property type="entry name" value="Glucocorticoid receptor-like (DNA-binding domain)"/>
    <property type="match status" value="1"/>
</dbReference>
<dbReference type="PANTHER" id="PTHR22993:SF9">
    <property type="entry name" value="FORMAMIDOPYRIMIDINE-DNA GLYCOSYLASE"/>
    <property type="match status" value="1"/>
</dbReference>
<keyword evidence="8 15" id="KW-0862">Zinc</keyword>
<comment type="similarity">
    <text evidence="2 15">Belongs to the FPG family.</text>
</comment>
<keyword evidence="13 15" id="KW-0326">Glycosidase</keyword>
<keyword evidence="9 15" id="KW-0238">DNA-binding</keyword>
<dbReference type="PROSITE" id="PS51068">
    <property type="entry name" value="FPG_CAT"/>
    <property type="match status" value="1"/>
</dbReference>
<evidence type="ECO:0000256" key="4">
    <source>
        <dbReference type="ARBA" id="ARBA00022723"/>
    </source>
</evidence>
<sequence length="275" mass="31871">MPELPEVQTVVDSLRPKIKDLRVIDVEIKEKKMIAFPDISGFKEVLINNQVKTVRRRGKYIIIELADGHYLVTHLRMTGQLIYSSDNSEEAKYTYIIIQFDNQHQLRFINKRKFGRMYLVSDLADAGSLTKLGPEPLEDDFTFDKFKALFDNRTGMIKPLLLNQKFLAGLGNIYVDESLHLSHVHPERKANRLTEKELKNLYKNIRKILREGIKYRGTTKWDYVDSSGNAGEYQNHLKAYDREGEVCYTCDTPLNRIKVGGRSSYFCPQCQSPDK</sequence>
<comment type="catalytic activity">
    <reaction evidence="14 15">
        <text>2'-deoxyribonucleotide-(2'-deoxyribose 5'-phosphate)-2'-deoxyribonucleotide-DNA = a 3'-end 2'-deoxyribonucleotide-(2,3-dehydro-2,3-deoxyribose 5'-phosphate)-DNA + a 5'-end 5'-phospho-2'-deoxyribonucleoside-DNA + H(+)</text>
        <dbReference type="Rhea" id="RHEA:66592"/>
        <dbReference type="Rhea" id="RHEA-COMP:13180"/>
        <dbReference type="Rhea" id="RHEA-COMP:16897"/>
        <dbReference type="Rhea" id="RHEA-COMP:17067"/>
        <dbReference type="ChEBI" id="CHEBI:15378"/>
        <dbReference type="ChEBI" id="CHEBI:136412"/>
        <dbReference type="ChEBI" id="CHEBI:157695"/>
        <dbReference type="ChEBI" id="CHEBI:167181"/>
        <dbReference type="EC" id="4.2.99.18"/>
    </reaction>
</comment>
<evidence type="ECO:0000259" key="16">
    <source>
        <dbReference type="PROSITE" id="PS51066"/>
    </source>
</evidence>
<evidence type="ECO:0000256" key="13">
    <source>
        <dbReference type="ARBA" id="ARBA00023295"/>
    </source>
</evidence>
<feature type="active site" description="Proton donor; for delta-elimination activity" evidence="15">
    <location>
        <position position="262"/>
    </location>
</feature>
<comment type="subunit">
    <text evidence="3 15">Monomer.</text>
</comment>
<keyword evidence="12 15" id="KW-0511">Multifunctional enzyme</keyword>
<gene>
    <name evidence="15" type="primary">mutM</name>
    <name evidence="15" type="synonym">fpg</name>
    <name evidence="18" type="ORF">SAMN02745118_00714</name>
</gene>
<evidence type="ECO:0000256" key="7">
    <source>
        <dbReference type="ARBA" id="ARBA00022801"/>
    </source>
</evidence>
<accession>A0A1T4KCV1</accession>
<dbReference type="GO" id="GO:0008270">
    <property type="term" value="F:zinc ion binding"/>
    <property type="evidence" value="ECO:0007669"/>
    <property type="project" value="UniProtKB-UniRule"/>
</dbReference>
<evidence type="ECO:0000256" key="6">
    <source>
        <dbReference type="ARBA" id="ARBA00022771"/>
    </source>
</evidence>
<dbReference type="EC" id="3.2.2.23" evidence="15"/>
<dbReference type="OrthoDB" id="9800855at2"/>
<feature type="binding site" evidence="15">
    <location>
        <position position="153"/>
    </location>
    <ligand>
        <name>DNA</name>
        <dbReference type="ChEBI" id="CHEBI:16991"/>
    </ligand>
</feature>
<dbReference type="STRING" id="142842.SAMN02745118_00714"/>
<protein>
    <recommendedName>
        <fullName evidence="15">Formamidopyrimidine-DNA glycosylase</fullName>
        <shortName evidence="15">Fapy-DNA glycosylase</shortName>
        <ecNumber evidence="15">3.2.2.23</ecNumber>
    </recommendedName>
    <alternativeName>
        <fullName evidence="15">DNA-(apurinic or apyrimidinic site) lyase MutM</fullName>
        <shortName evidence="15">AP lyase MutM</shortName>
        <ecNumber evidence="15">4.2.99.18</ecNumber>
    </alternativeName>
</protein>
<dbReference type="Pfam" id="PF06831">
    <property type="entry name" value="H2TH"/>
    <property type="match status" value="1"/>
</dbReference>
<keyword evidence="6 15" id="KW-0863">Zinc-finger</keyword>
<feature type="binding site" evidence="15">
    <location>
        <position position="112"/>
    </location>
    <ligand>
        <name>DNA</name>
        <dbReference type="ChEBI" id="CHEBI:16991"/>
    </ligand>
</feature>
<dbReference type="Gene3D" id="3.20.190.10">
    <property type="entry name" value="MutM-like, N-terminal"/>
    <property type="match status" value="1"/>
</dbReference>
<dbReference type="InterPro" id="IPR035937">
    <property type="entry name" value="FPG_N"/>
</dbReference>
<feature type="active site" description="Schiff-base intermediate with DNA" evidence="15">
    <location>
        <position position="2"/>
    </location>
</feature>
<dbReference type="SUPFAM" id="SSF81624">
    <property type="entry name" value="N-terminal domain of MutM-like DNA repair proteins"/>
    <property type="match status" value="1"/>
</dbReference>
<comment type="cofactor">
    <cofactor evidence="15">
        <name>Zn(2+)</name>
        <dbReference type="ChEBI" id="CHEBI:29105"/>
    </cofactor>
    <text evidence="15">Binds 1 zinc ion per subunit.</text>
</comment>
<dbReference type="GO" id="GO:0034039">
    <property type="term" value="F:8-oxo-7,8-dihydroguanine DNA N-glycosylase activity"/>
    <property type="evidence" value="ECO:0007669"/>
    <property type="project" value="TreeGrafter"/>
</dbReference>
<dbReference type="SUPFAM" id="SSF46946">
    <property type="entry name" value="S13-like H2TH domain"/>
    <property type="match status" value="1"/>
</dbReference>
<feature type="domain" description="FPG-type" evidence="16">
    <location>
        <begin position="238"/>
        <end position="272"/>
    </location>
</feature>
<keyword evidence="10 15" id="KW-0234">DNA repair</keyword>
<dbReference type="Gene3D" id="1.10.8.50">
    <property type="match status" value="1"/>
</dbReference>
<dbReference type="InterPro" id="IPR020629">
    <property type="entry name" value="FPG_Glyclase"/>
</dbReference>
<name>A0A1T4KCV1_9FIRM</name>
<dbReference type="Pfam" id="PF06827">
    <property type="entry name" value="zf-FPG_IleRS"/>
    <property type="match status" value="1"/>
</dbReference>
<dbReference type="FunFam" id="1.10.8.50:FF:000003">
    <property type="entry name" value="Formamidopyrimidine-DNA glycosylase"/>
    <property type="match status" value="1"/>
</dbReference>
<keyword evidence="11 15" id="KW-0456">Lyase</keyword>
<feature type="active site" description="Proton donor" evidence="15">
    <location>
        <position position="3"/>
    </location>
</feature>
<dbReference type="GO" id="GO:0003690">
    <property type="term" value="F:double-stranded DNA binding"/>
    <property type="evidence" value="ECO:0007669"/>
    <property type="project" value="UniProtKB-ARBA"/>
</dbReference>
<comment type="function">
    <text evidence="15">Involved in base excision repair of DNA damaged by oxidation or by mutagenic agents. Acts as DNA glycosylase that recognizes and removes damaged bases. Has a preference for oxidized purines, such as 7,8-dihydro-8-oxoguanine (8-oxoG). Has AP (apurinic/apyrimidinic) lyase activity and introduces nicks in the DNA strand. Cleaves the DNA backbone by beta-delta elimination to generate a single-strand break at the site of the removed base with both 3'- and 5'-phosphates.</text>
</comment>
<dbReference type="GO" id="GO:0140078">
    <property type="term" value="F:class I DNA-(apurinic or apyrimidinic site) endonuclease activity"/>
    <property type="evidence" value="ECO:0007669"/>
    <property type="project" value="UniProtKB-EC"/>
</dbReference>
<dbReference type="InterPro" id="IPR012319">
    <property type="entry name" value="FPG_cat"/>
</dbReference>
<dbReference type="InterPro" id="IPR015886">
    <property type="entry name" value="H2TH_FPG"/>
</dbReference>
<dbReference type="PROSITE" id="PS51066">
    <property type="entry name" value="ZF_FPG_2"/>
    <property type="match status" value="1"/>
</dbReference>
<dbReference type="SMART" id="SM01232">
    <property type="entry name" value="H2TH"/>
    <property type="match status" value="1"/>
</dbReference>
<evidence type="ECO:0000256" key="1">
    <source>
        <dbReference type="ARBA" id="ARBA00001668"/>
    </source>
</evidence>
<evidence type="ECO:0000256" key="12">
    <source>
        <dbReference type="ARBA" id="ARBA00023268"/>
    </source>
</evidence>
<evidence type="ECO:0000256" key="14">
    <source>
        <dbReference type="ARBA" id="ARBA00044632"/>
    </source>
</evidence>
<keyword evidence="4 15" id="KW-0479">Metal-binding</keyword>
<evidence type="ECO:0000256" key="9">
    <source>
        <dbReference type="ARBA" id="ARBA00023125"/>
    </source>
</evidence>
<feature type="active site" description="Proton donor; for beta-elimination activity" evidence="15">
    <location>
        <position position="59"/>
    </location>
</feature>
<dbReference type="InterPro" id="IPR010663">
    <property type="entry name" value="Znf_FPG/IleRS"/>
</dbReference>
<dbReference type="GO" id="GO:0003684">
    <property type="term" value="F:damaged DNA binding"/>
    <property type="evidence" value="ECO:0007669"/>
    <property type="project" value="InterPro"/>
</dbReference>
<organism evidence="18 19">
    <name type="scientific">Selenihalanaerobacter shriftii</name>
    <dbReference type="NCBI Taxonomy" id="142842"/>
    <lineage>
        <taxon>Bacteria</taxon>
        <taxon>Bacillati</taxon>
        <taxon>Bacillota</taxon>
        <taxon>Clostridia</taxon>
        <taxon>Halanaerobiales</taxon>
        <taxon>Halobacteroidaceae</taxon>
        <taxon>Selenihalanaerobacter</taxon>
    </lineage>
</organism>
<comment type="caution">
    <text evidence="15">Lacks conserved residue(s) required for the propagation of feature annotation.</text>
</comment>
<dbReference type="CDD" id="cd08966">
    <property type="entry name" value="EcFpg-like_N"/>
    <property type="match status" value="1"/>
</dbReference>
<evidence type="ECO:0000256" key="11">
    <source>
        <dbReference type="ARBA" id="ARBA00023239"/>
    </source>
</evidence>
<reference evidence="19" key="1">
    <citation type="submission" date="2017-02" db="EMBL/GenBank/DDBJ databases">
        <authorList>
            <person name="Varghese N."/>
            <person name="Submissions S."/>
        </authorList>
    </citation>
    <scope>NUCLEOTIDE SEQUENCE [LARGE SCALE GENOMIC DNA]</scope>
    <source>
        <strain evidence="19">ATCC BAA-73</strain>
    </source>
</reference>
<dbReference type="InterPro" id="IPR010979">
    <property type="entry name" value="Ribosomal_uS13-like_H2TH"/>
</dbReference>
<evidence type="ECO:0000313" key="18">
    <source>
        <dbReference type="EMBL" id="SJZ40145.1"/>
    </source>
</evidence>
<dbReference type="GO" id="GO:0006284">
    <property type="term" value="P:base-excision repair"/>
    <property type="evidence" value="ECO:0007669"/>
    <property type="project" value="InterPro"/>
</dbReference>
<proteinExistence type="inferred from homology"/>
<evidence type="ECO:0000256" key="5">
    <source>
        <dbReference type="ARBA" id="ARBA00022763"/>
    </source>
</evidence>
<dbReference type="RefSeq" id="WP_078809215.1">
    <property type="nucleotide sequence ID" value="NZ_FUWM01000006.1"/>
</dbReference>
<dbReference type="NCBIfam" id="NF002211">
    <property type="entry name" value="PRK01103.1"/>
    <property type="match status" value="1"/>
</dbReference>
<dbReference type="Pfam" id="PF01149">
    <property type="entry name" value="Fapy_DNA_glyco"/>
    <property type="match status" value="1"/>
</dbReference>
<dbReference type="NCBIfam" id="TIGR00577">
    <property type="entry name" value="fpg"/>
    <property type="match status" value="1"/>
</dbReference>
<evidence type="ECO:0000256" key="8">
    <source>
        <dbReference type="ARBA" id="ARBA00022833"/>
    </source>
</evidence>
<dbReference type="EMBL" id="FUWM01000006">
    <property type="protein sequence ID" value="SJZ40145.1"/>
    <property type="molecule type" value="Genomic_DNA"/>
</dbReference>